<evidence type="ECO:0000313" key="2">
    <source>
        <dbReference type="EMBL" id="MBN2067941.1"/>
    </source>
</evidence>
<feature type="transmembrane region" description="Helical" evidence="1">
    <location>
        <begin position="207"/>
        <end position="228"/>
    </location>
</feature>
<protein>
    <submittedName>
        <fullName evidence="2">Uncharacterized protein</fullName>
    </submittedName>
</protein>
<evidence type="ECO:0000313" key="3">
    <source>
        <dbReference type="Proteomes" id="UP000809243"/>
    </source>
</evidence>
<accession>A0A938YUU1</accession>
<dbReference type="Proteomes" id="UP000809243">
    <property type="component" value="Unassembled WGS sequence"/>
</dbReference>
<feature type="transmembrane region" description="Helical" evidence="1">
    <location>
        <begin position="21"/>
        <end position="42"/>
    </location>
</feature>
<feature type="transmembrane region" description="Helical" evidence="1">
    <location>
        <begin position="62"/>
        <end position="87"/>
    </location>
</feature>
<dbReference type="AlphaFoldDB" id="A0A938YUU1"/>
<gene>
    <name evidence="2" type="ORF">JW744_05730</name>
</gene>
<dbReference type="EMBL" id="JAFGDB010000102">
    <property type="protein sequence ID" value="MBN2067941.1"/>
    <property type="molecule type" value="Genomic_DNA"/>
</dbReference>
<feature type="transmembrane region" description="Helical" evidence="1">
    <location>
        <begin position="240"/>
        <end position="269"/>
    </location>
</feature>
<sequence length="278" mass="31457">MTFLRVLVDSVFLLQKSPRLFIPKVLVAFFLLPTFILIPHFMIQSGLFELDQTLTEQELVTALEAIGPLFLVVFYGLLVNLVDFFVINPMYPVMVKQYYDNEKVSFKRAFGVVMRRFGTILPALLAILIITFAVMTPVAILITVGILLQSNFVLSVSAVAGFLLVFALFVIFYLVYPISSLERFSFVRSIKETAKTSLKHKVNVSKAFLISLLITGASYFFGLLIALPSSNEQMWAKLSLFALFVFARVMVSIFSTYQYVLNAVFYLGLEKNQFLKVV</sequence>
<evidence type="ECO:0000256" key="1">
    <source>
        <dbReference type="SAM" id="Phobius"/>
    </source>
</evidence>
<keyword evidence="1" id="KW-0472">Membrane</keyword>
<name>A0A938YUU1_9ARCH</name>
<comment type="caution">
    <text evidence="2">The sequence shown here is derived from an EMBL/GenBank/DDBJ whole genome shotgun (WGS) entry which is preliminary data.</text>
</comment>
<feature type="transmembrane region" description="Helical" evidence="1">
    <location>
        <begin position="123"/>
        <end position="146"/>
    </location>
</feature>
<keyword evidence="1" id="KW-1133">Transmembrane helix</keyword>
<keyword evidence="1" id="KW-0812">Transmembrane</keyword>
<reference evidence="2" key="1">
    <citation type="submission" date="2021-01" db="EMBL/GenBank/DDBJ databases">
        <title>Active Sulfur Cycling in an Early Earth Analoge.</title>
        <authorList>
            <person name="Hahn C.R."/>
            <person name="Youssef N.H."/>
            <person name="Elshahed M."/>
        </authorList>
    </citation>
    <scope>NUCLEOTIDE SEQUENCE</scope>
    <source>
        <strain evidence="2">Zod_Metabat.1151</strain>
    </source>
</reference>
<feature type="transmembrane region" description="Helical" evidence="1">
    <location>
        <begin position="152"/>
        <end position="176"/>
    </location>
</feature>
<organism evidence="2 3">
    <name type="scientific">Candidatus Iainarchaeum sp</name>
    <dbReference type="NCBI Taxonomy" id="3101447"/>
    <lineage>
        <taxon>Archaea</taxon>
        <taxon>Candidatus Iainarchaeota</taxon>
        <taxon>Candidatus Iainarchaeia</taxon>
        <taxon>Candidatus Iainarchaeales</taxon>
        <taxon>Candidatus Iainarchaeaceae</taxon>
        <taxon>Candidatus Iainarchaeum</taxon>
    </lineage>
</organism>
<proteinExistence type="predicted"/>